<name>A0A2V0P5Q6_9CHLO</name>
<protein>
    <submittedName>
        <fullName evidence="2">Uncharacterized protein</fullName>
    </submittedName>
</protein>
<feature type="compositionally biased region" description="Basic and acidic residues" evidence="1">
    <location>
        <begin position="36"/>
        <end position="46"/>
    </location>
</feature>
<dbReference type="InParanoid" id="A0A2V0P5Q6"/>
<evidence type="ECO:0000313" key="3">
    <source>
        <dbReference type="Proteomes" id="UP000247498"/>
    </source>
</evidence>
<feature type="region of interest" description="Disordered" evidence="1">
    <location>
        <begin position="195"/>
        <end position="215"/>
    </location>
</feature>
<gene>
    <name evidence="2" type="ORF">Rsub_07919</name>
</gene>
<feature type="region of interest" description="Disordered" evidence="1">
    <location>
        <begin position="36"/>
        <end position="83"/>
    </location>
</feature>
<evidence type="ECO:0000256" key="1">
    <source>
        <dbReference type="SAM" id="MobiDB-lite"/>
    </source>
</evidence>
<comment type="caution">
    <text evidence="2">The sequence shown here is derived from an EMBL/GenBank/DDBJ whole genome shotgun (WGS) entry which is preliminary data.</text>
</comment>
<proteinExistence type="predicted"/>
<evidence type="ECO:0000313" key="2">
    <source>
        <dbReference type="EMBL" id="GBF95204.1"/>
    </source>
</evidence>
<dbReference type="AlphaFoldDB" id="A0A2V0P5Q6"/>
<sequence>MAPTTIDFSVGDSSRDPSGRAVDYLHSINSRRLKKHIEPPTPKEKAGTLTSSRFFGQPVPLRGKGHVRPPGSEEVGDAGHGVKRVPGKGHTLSGNVLHPDASPEQPAPRSVVRLYDHTFDSAFKGAAAVVDKPEPTHRPFRRHGTTAPSTGMAVTKRVLDPNAQPANAPVVALQPVMRTWQLQATRGDASILRHPVDPMGARPKAKFEADRPAKPNVMAPDANAVRNAFISTANSYAANKGRAVFGSSLVLG</sequence>
<reference evidence="2 3" key="1">
    <citation type="journal article" date="2018" name="Sci. Rep.">
        <title>Raphidocelis subcapitata (=Pseudokirchneriella subcapitata) provides an insight into genome evolution and environmental adaptations in the Sphaeropleales.</title>
        <authorList>
            <person name="Suzuki S."/>
            <person name="Yamaguchi H."/>
            <person name="Nakajima N."/>
            <person name="Kawachi M."/>
        </authorList>
    </citation>
    <scope>NUCLEOTIDE SEQUENCE [LARGE SCALE GENOMIC DNA]</scope>
    <source>
        <strain evidence="2 3">NIES-35</strain>
    </source>
</reference>
<feature type="region of interest" description="Disordered" evidence="1">
    <location>
        <begin position="1"/>
        <end position="21"/>
    </location>
</feature>
<accession>A0A2V0P5Q6</accession>
<dbReference type="Proteomes" id="UP000247498">
    <property type="component" value="Unassembled WGS sequence"/>
</dbReference>
<keyword evidence="3" id="KW-1185">Reference proteome</keyword>
<dbReference type="EMBL" id="BDRX01000061">
    <property type="protein sequence ID" value="GBF95204.1"/>
    <property type="molecule type" value="Genomic_DNA"/>
</dbReference>
<organism evidence="2 3">
    <name type="scientific">Raphidocelis subcapitata</name>
    <dbReference type="NCBI Taxonomy" id="307507"/>
    <lineage>
        <taxon>Eukaryota</taxon>
        <taxon>Viridiplantae</taxon>
        <taxon>Chlorophyta</taxon>
        <taxon>core chlorophytes</taxon>
        <taxon>Chlorophyceae</taxon>
        <taxon>CS clade</taxon>
        <taxon>Sphaeropleales</taxon>
        <taxon>Selenastraceae</taxon>
        <taxon>Raphidocelis</taxon>
    </lineage>
</organism>